<name>A0A382BJX2_9ZZZZ</name>
<dbReference type="Pfam" id="PF03190">
    <property type="entry name" value="Thioredox_DsbH"/>
    <property type="match status" value="1"/>
</dbReference>
<dbReference type="SUPFAM" id="SSF52833">
    <property type="entry name" value="Thioredoxin-like"/>
    <property type="match status" value="1"/>
</dbReference>
<sequence length="659" mass="74551">KARAENRPIMLSIGYSACHWCHVMEHESFENPQIAGVMNEHFINIKVDREERPDLDDIYMNAVTTMTGSGGWPMTVFLTPELKPFYGGTYFPPDDRHGRPGFPRILMAVSQFYKDRRADAEEQGNNLQERMAEFAQFTSSVDTINTPLLDEAQDEIEGNFDRVNGGFGTQPKFPGSMSLAFCLREYVRTGKQTLLDVVTTSLRKMGHGGIYDQLGGGFHRYSVDAEWLIPHFEKMLYDNALLMRTYIEAYQFNKNPMFHRIIEETAQYIIREMLQPGGGFYATQDADSEDEEGKFFAWSHEEIHEALGEENGKLFCRYYGVDEGGNFEHGKSVLHVNVAIDPLAAHLNMDSDHFRKVLTEGRGKLFALREQRVKPDRDDKILTDWNALMIGSMAQAYMVLGNRAYLRAAEGSMRFILDSLYKDGRLLHVYKDGIAKLNGYLDDYAFTIGALIDLYEATFEPSWLETALSLNDTMNDQFWDDKDGAYFFTSADHEQLIVRSKNPYDNAVPSGNSVAVHNLLRLSAYTGRSDLRDKAERTLIVFHDMIKASPGGFGQLLCGLAWLQHGGQEIAVIGSPDDENTVEMLSVIRQNFLPYMVVALHDPISATRAPADVIPLLADRPQVDGKPTVYVCRNFVCQRPVTTVEELEEALARTHQGEI</sequence>
<gene>
    <name evidence="2" type="ORF">METZ01_LOCUS166695</name>
</gene>
<dbReference type="InterPro" id="IPR012341">
    <property type="entry name" value="6hp_glycosidase-like_sf"/>
</dbReference>
<dbReference type="Gene3D" id="1.50.10.10">
    <property type="match status" value="1"/>
</dbReference>
<dbReference type="InterPro" id="IPR008928">
    <property type="entry name" value="6-hairpin_glycosidase_sf"/>
</dbReference>
<dbReference type="Gene3D" id="3.40.30.10">
    <property type="entry name" value="Glutaredoxin"/>
    <property type="match status" value="1"/>
</dbReference>
<accession>A0A382BJX2</accession>
<feature type="non-terminal residue" evidence="2">
    <location>
        <position position="1"/>
    </location>
</feature>
<dbReference type="PANTHER" id="PTHR42899">
    <property type="entry name" value="SPERMATOGENESIS-ASSOCIATED PROTEIN 20"/>
    <property type="match status" value="1"/>
</dbReference>
<dbReference type="InterPro" id="IPR004879">
    <property type="entry name" value="Ssp411-like_TRX"/>
</dbReference>
<evidence type="ECO:0000313" key="2">
    <source>
        <dbReference type="EMBL" id="SVB13841.1"/>
    </source>
</evidence>
<dbReference type="GO" id="GO:0005975">
    <property type="term" value="P:carbohydrate metabolic process"/>
    <property type="evidence" value="ECO:0007669"/>
    <property type="project" value="InterPro"/>
</dbReference>
<evidence type="ECO:0000259" key="1">
    <source>
        <dbReference type="Pfam" id="PF03190"/>
    </source>
</evidence>
<proteinExistence type="predicted"/>
<dbReference type="PIRSF" id="PIRSF006402">
    <property type="entry name" value="UCP006402_thioredoxin"/>
    <property type="match status" value="1"/>
</dbReference>
<protein>
    <recommendedName>
        <fullName evidence="1">Spermatogenesis-associated protein 20-like TRX domain-containing protein</fullName>
    </recommendedName>
</protein>
<dbReference type="InterPro" id="IPR036249">
    <property type="entry name" value="Thioredoxin-like_sf"/>
</dbReference>
<dbReference type="PANTHER" id="PTHR42899:SF1">
    <property type="entry name" value="SPERMATOGENESIS-ASSOCIATED PROTEIN 20"/>
    <property type="match status" value="1"/>
</dbReference>
<dbReference type="SUPFAM" id="SSF48208">
    <property type="entry name" value="Six-hairpin glycosidases"/>
    <property type="match status" value="1"/>
</dbReference>
<organism evidence="2">
    <name type="scientific">marine metagenome</name>
    <dbReference type="NCBI Taxonomy" id="408172"/>
    <lineage>
        <taxon>unclassified sequences</taxon>
        <taxon>metagenomes</taxon>
        <taxon>ecological metagenomes</taxon>
    </lineage>
</organism>
<reference evidence="2" key="1">
    <citation type="submission" date="2018-05" db="EMBL/GenBank/DDBJ databases">
        <authorList>
            <person name="Lanie J.A."/>
            <person name="Ng W.-L."/>
            <person name="Kazmierczak K.M."/>
            <person name="Andrzejewski T.M."/>
            <person name="Davidsen T.M."/>
            <person name="Wayne K.J."/>
            <person name="Tettelin H."/>
            <person name="Glass J.I."/>
            <person name="Rusch D."/>
            <person name="Podicherti R."/>
            <person name="Tsui H.-C.T."/>
            <person name="Winkler M.E."/>
        </authorList>
    </citation>
    <scope>NUCLEOTIDE SEQUENCE</scope>
</reference>
<dbReference type="InterPro" id="IPR024705">
    <property type="entry name" value="Ssp411"/>
</dbReference>
<feature type="domain" description="Spermatogenesis-associated protein 20-like TRX" evidence="1">
    <location>
        <begin position="1"/>
        <end position="131"/>
    </location>
</feature>
<dbReference type="EMBL" id="UINC01030061">
    <property type="protein sequence ID" value="SVB13841.1"/>
    <property type="molecule type" value="Genomic_DNA"/>
</dbReference>
<dbReference type="AlphaFoldDB" id="A0A382BJX2"/>
<dbReference type="CDD" id="cd02955">
    <property type="entry name" value="SSP411"/>
    <property type="match status" value="1"/>
</dbReference>